<evidence type="ECO:0000256" key="1">
    <source>
        <dbReference type="ARBA" id="ARBA00022737"/>
    </source>
</evidence>
<feature type="repeat" description="RCC1" evidence="2">
    <location>
        <begin position="693"/>
        <end position="744"/>
    </location>
</feature>
<name>A0A816RVU8_BRANA</name>
<feature type="region of interest" description="Disordered" evidence="3">
    <location>
        <begin position="94"/>
        <end position="137"/>
    </location>
</feature>
<feature type="chain" id="PRO_5032594361" evidence="4">
    <location>
        <begin position="25"/>
        <end position="839"/>
    </location>
</feature>
<feature type="region of interest" description="Disordered" evidence="3">
    <location>
        <begin position="189"/>
        <end position="226"/>
    </location>
</feature>
<evidence type="ECO:0000313" key="6">
    <source>
        <dbReference type="EMBL" id="CAF2078688.1"/>
    </source>
</evidence>
<dbReference type="Pfam" id="PF25390">
    <property type="entry name" value="WD40_RLD"/>
    <property type="match status" value="1"/>
</dbReference>
<keyword evidence="4" id="KW-0732">Signal</keyword>
<feature type="compositionally biased region" description="Gly residues" evidence="3">
    <location>
        <begin position="260"/>
        <end position="287"/>
    </location>
</feature>
<dbReference type="Proteomes" id="UP001295469">
    <property type="component" value="Chromosome C01"/>
</dbReference>
<keyword evidence="1" id="KW-0677">Repeat</keyword>
<dbReference type="AlphaFoldDB" id="A0A816RVU8"/>
<dbReference type="Gene3D" id="2.130.10.30">
    <property type="entry name" value="Regulator of chromosome condensation 1/beta-lactamase-inhibitor protein II"/>
    <property type="match status" value="2"/>
</dbReference>
<feature type="domain" description="RCC1-like" evidence="5">
    <location>
        <begin position="588"/>
        <end position="827"/>
    </location>
</feature>
<dbReference type="InterPro" id="IPR000408">
    <property type="entry name" value="Reg_chr_condens"/>
</dbReference>
<evidence type="ECO:0000256" key="3">
    <source>
        <dbReference type="SAM" id="MobiDB-lite"/>
    </source>
</evidence>
<evidence type="ECO:0000256" key="2">
    <source>
        <dbReference type="PROSITE-ProRule" id="PRU00235"/>
    </source>
</evidence>
<dbReference type="SUPFAM" id="SSF50985">
    <property type="entry name" value="RCC1/BLIP-II"/>
    <property type="match status" value="2"/>
</dbReference>
<proteinExistence type="predicted"/>
<sequence length="839" mass="89048">MGKGHQGKCFGFVLLLCFFSSTFARGILKDLDHVVKPGKVSLREQDHGLFSLEPDHKVKPGHKLQSAWWGEPEEPEDKVKPDHKLQSMWRELEAPDPEKKHAHKVMPDYKEKLNDGGKEKIDDIERPDHKKPDHEVKPDYKEKLNDKEKIDGIEKPDHTVKPMGYGYGVGYGSGGSGFGEGIGSSGGSGFGEGIGSSGGSGFGEGIGSSGGSGFGEGIGSSGGSGFGEGIGYGDGSGVGIGEGRGSGYGQPNCGPVRGAPGTGFGEGIGRGSGSGEGIGIGRGGSGSTGVPSVVVPPITVPGTTIPPITVPGTHIPGFTIPGVTVPGFGTGGGCQTGEFRWSFENSLLRKMAERNWLVSLEDLPSHLILEVLTSRRLNAVDLLSLELTSKVFGGSSGLSYPLKFRSLVDYAASQLCSVHPVYVGMGLTTQKELFANCEGNWKRLLRFLQSVEQSSDMVQTSAGNMQVTTGRYHTLLINNSKVYSCGSSLSGVLAHGPETTQCVAFTPIEFPLSAKVAQVSATQNHSAFVLQSGEVLTCGDNSSHCCGHLDTSRPIFRPKLVEALKGTPCKQVAAGLHFTVFLSREGRVFTCGSNTHGQLGHGDTLDSPIPRAVEFFQSVGPVVQIAAGPSYVLAVTQDGSVYSFGSGSSFCLGHGEQQDEHQPRVIQAFKRKGVHILRVSAGDEHAVAFDSNGQVYTWGKGYCGALGHGDENDKITPQVLVSLNNCLVVQVCARKRKTFVLVEGGVLYGFGWMGFGSLGFPDRGVSDKVLRPRVLESLKPHRVSQVSTGLYHTIVVTQTGRIFGFGDNERAQLGHGSLRTCLEPTEIFLHCGRSRNQLC</sequence>
<dbReference type="PROSITE" id="PS00626">
    <property type="entry name" value="RCC1_2"/>
    <property type="match status" value="1"/>
</dbReference>
<feature type="repeat" description="RCC1" evidence="2">
    <location>
        <begin position="586"/>
        <end position="638"/>
    </location>
</feature>
<dbReference type="PANTHER" id="PTHR22870:SF417">
    <property type="entry name" value="F-BOX DOMAIN-CONTAINING PROTEIN"/>
    <property type="match status" value="1"/>
</dbReference>
<dbReference type="PRINTS" id="PR00633">
    <property type="entry name" value="RCCNDNSATION"/>
</dbReference>
<gene>
    <name evidence="6" type="ORF">DARMORV10_C01P49040.1</name>
</gene>
<organism evidence="6">
    <name type="scientific">Brassica napus</name>
    <name type="common">Rape</name>
    <dbReference type="NCBI Taxonomy" id="3708"/>
    <lineage>
        <taxon>Eukaryota</taxon>
        <taxon>Viridiplantae</taxon>
        <taxon>Streptophyta</taxon>
        <taxon>Embryophyta</taxon>
        <taxon>Tracheophyta</taxon>
        <taxon>Spermatophyta</taxon>
        <taxon>Magnoliopsida</taxon>
        <taxon>eudicotyledons</taxon>
        <taxon>Gunneridae</taxon>
        <taxon>Pentapetalae</taxon>
        <taxon>rosids</taxon>
        <taxon>malvids</taxon>
        <taxon>Brassicales</taxon>
        <taxon>Brassicaceae</taxon>
        <taxon>Brassiceae</taxon>
        <taxon>Brassica</taxon>
    </lineage>
</organism>
<dbReference type="InterPro" id="IPR009091">
    <property type="entry name" value="RCC1/BLIP-II"/>
</dbReference>
<feature type="repeat" description="RCC1" evidence="2">
    <location>
        <begin position="639"/>
        <end position="692"/>
    </location>
</feature>
<dbReference type="InterPro" id="IPR058923">
    <property type="entry name" value="RCC1-like_dom"/>
</dbReference>
<feature type="repeat" description="RCC1" evidence="2">
    <location>
        <begin position="745"/>
        <end position="799"/>
    </location>
</feature>
<dbReference type="PROSITE" id="PS50012">
    <property type="entry name" value="RCC1_3"/>
    <property type="match status" value="5"/>
</dbReference>
<evidence type="ECO:0000256" key="4">
    <source>
        <dbReference type="SAM" id="SignalP"/>
    </source>
</evidence>
<dbReference type="Pfam" id="PF00415">
    <property type="entry name" value="RCC1"/>
    <property type="match status" value="1"/>
</dbReference>
<protein>
    <submittedName>
        <fullName evidence="6">(rape) hypothetical protein</fullName>
    </submittedName>
</protein>
<feature type="signal peptide" evidence="4">
    <location>
        <begin position="1"/>
        <end position="24"/>
    </location>
</feature>
<feature type="repeat" description="RCC1" evidence="2">
    <location>
        <begin position="533"/>
        <end position="585"/>
    </location>
</feature>
<evidence type="ECO:0000259" key="5">
    <source>
        <dbReference type="Pfam" id="PF25390"/>
    </source>
</evidence>
<reference evidence="6" key="1">
    <citation type="submission" date="2021-01" db="EMBL/GenBank/DDBJ databases">
        <authorList>
            <consortium name="Genoscope - CEA"/>
            <person name="William W."/>
        </authorList>
    </citation>
    <scope>NUCLEOTIDE SEQUENCE</scope>
</reference>
<dbReference type="InterPro" id="IPR051210">
    <property type="entry name" value="Ub_ligase/GEF_domain"/>
</dbReference>
<accession>A0A816RVU8</accession>
<dbReference type="EMBL" id="HG994365">
    <property type="protein sequence ID" value="CAF2078688.1"/>
    <property type="molecule type" value="Genomic_DNA"/>
</dbReference>
<dbReference type="PANTHER" id="PTHR22870">
    <property type="entry name" value="REGULATOR OF CHROMOSOME CONDENSATION"/>
    <property type="match status" value="1"/>
</dbReference>
<feature type="region of interest" description="Disordered" evidence="3">
    <location>
        <begin position="242"/>
        <end position="291"/>
    </location>
</feature>